<accession>A0A1I3XGE0</accession>
<protein>
    <submittedName>
        <fullName evidence="2">Membrane-anchored ribosome-binding protein, inhibits growth in stationary phase, ElaB/YqjD/DUF883 family</fullName>
    </submittedName>
</protein>
<dbReference type="RefSeq" id="WP_091679174.1">
    <property type="nucleotide sequence ID" value="NZ_FOSN01000003.1"/>
</dbReference>
<keyword evidence="3" id="KW-1185">Reference proteome</keyword>
<gene>
    <name evidence="2" type="ORF">SAMN05444581_10380</name>
</gene>
<name>A0A1I3XGE0_9HYPH</name>
<evidence type="ECO:0000256" key="1">
    <source>
        <dbReference type="SAM" id="Phobius"/>
    </source>
</evidence>
<keyword evidence="1" id="KW-0472">Membrane</keyword>
<keyword evidence="1" id="KW-0812">Transmembrane</keyword>
<dbReference type="EMBL" id="FOSN01000003">
    <property type="protein sequence ID" value="SFK18116.1"/>
    <property type="molecule type" value="Genomic_DNA"/>
</dbReference>
<feature type="transmembrane region" description="Helical" evidence="1">
    <location>
        <begin position="85"/>
        <end position="106"/>
    </location>
</feature>
<sequence length="110" mass="11725">MSAIKSINEAIQEVPGDLASLRDEIAKLTITVTDLVSKQAAETTDTVMGTVGNARRKLSDTTEDAQDRINGIGAELESTIERNPLVAVTIAFSFGLFMGMLSRGLAPRSD</sequence>
<organism evidence="2 3">
    <name type="scientific">Methylocapsa palsarum</name>
    <dbReference type="NCBI Taxonomy" id="1612308"/>
    <lineage>
        <taxon>Bacteria</taxon>
        <taxon>Pseudomonadati</taxon>
        <taxon>Pseudomonadota</taxon>
        <taxon>Alphaproteobacteria</taxon>
        <taxon>Hyphomicrobiales</taxon>
        <taxon>Beijerinckiaceae</taxon>
        <taxon>Methylocapsa</taxon>
    </lineage>
</organism>
<dbReference type="STRING" id="1612308.SAMN05444581_10380"/>
<dbReference type="AlphaFoldDB" id="A0A1I3XGE0"/>
<evidence type="ECO:0000313" key="2">
    <source>
        <dbReference type="EMBL" id="SFK18116.1"/>
    </source>
</evidence>
<proteinExistence type="predicted"/>
<evidence type="ECO:0000313" key="3">
    <source>
        <dbReference type="Proteomes" id="UP000198755"/>
    </source>
</evidence>
<keyword evidence="1" id="KW-1133">Transmembrane helix</keyword>
<reference evidence="2 3" key="1">
    <citation type="submission" date="2016-10" db="EMBL/GenBank/DDBJ databases">
        <authorList>
            <person name="de Groot N.N."/>
        </authorList>
    </citation>
    <scope>NUCLEOTIDE SEQUENCE [LARGE SCALE GENOMIC DNA]</scope>
    <source>
        <strain evidence="2 3">NE2</strain>
    </source>
</reference>
<dbReference type="OrthoDB" id="8456340at2"/>
<dbReference type="Proteomes" id="UP000198755">
    <property type="component" value="Unassembled WGS sequence"/>
</dbReference>